<evidence type="ECO:0000313" key="2">
    <source>
        <dbReference type="EMBL" id="MPD03636.1"/>
    </source>
</evidence>
<dbReference type="AlphaFoldDB" id="A0A5B7K9Y2"/>
<dbReference type="Proteomes" id="UP000324222">
    <property type="component" value="Unassembled WGS sequence"/>
</dbReference>
<keyword evidence="3" id="KW-1185">Reference proteome</keyword>
<feature type="transmembrane region" description="Helical" evidence="1">
    <location>
        <begin position="6"/>
        <end position="25"/>
    </location>
</feature>
<proteinExistence type="predicted"/>
<dbReference type="EMBL" id="VSRR010137088">
    <property type="protein sequence ID" value="MPD03636.1"/>
    <property type="molecule type" value="Genomic_DNA"/>
</dbReference>
<evidence type="ECO:0000313" key="3">
    <source>
        <dbReference type="Proteomes" id="UP000324222"/>
    </source>
</evidence>
<keyword evidence="1" id="KW-0812">Transmembrane</keyword>
<comment type="caution">
    <text evidence="2">The sequence shown here is derived from an EMBL/GenBank/DDBJ whole genome shotgun (WGS) entry which is preliminary data.</text>
</comment>
<protein>
    <submittedName>
        <fullName evidence="2">Uncharacterized protein</fullName>
    </submittedName>
</protein>
<gene>
    <name evidence="2" type="ORF">E2C01_099277</name>
</gene>
<organism evidence="2 3">
    <name type="scientific">Portunus trituberculatus</name>
    <name type="common">Swimming crab</name>
    <name type="synonym">Neptunus trituberculatus</name>
    <dbReference type="NCBI Taxonomy" id="210409"/>
    <lineage>
        <taxon>Eukaryota</taxon>
        <taxon>Metazoa</taxon>
        <taxon>Ecdysozoa</taxon>
        <taxon>Arthropoda</taxon>
        <taxon>Crustacea</taxon>
        <taxon>Multicrustacea</taxon>
        <taxon>Malacostraca</taxon>
        <taxon>Eumalacostraca</taxon>
        <taxon>Eucarida</taxon>
        <taxon>Decapoda</taxon>
        <taxon>Pleocyemata</taxon>
        <taxon>Brachyura</taxon>
        <taxon>Eubrachyura</taxon>
        <taxon>Portunoidea</taxon>
        <taxon>Portunidae</taxon>
        <taxon>Portuninae</taxon>
        <taxon>Portunus</taxon>
    </lineage>
</organism>
<reference evidence="2 3" key="1">
    <citation type="submission" date="2019-05" db="EMBL/GenBank/DDBJ databases">
        <title>Another draft genome of Portunus trituberculatus and its Hox gene families provides insights of decapod evolution.</title>
        <authorList>
            <person name="Jeong J.-H."/>
            <person name="Song I."/>
            <person name="Kim S."/>
            <person name="Choi T."/>
            <person name="Kim D."/>
            <person name="Ryu S."/>
            <person name="Kim W."/>
        </authorList>
    </citation>
    <scope>NUCLEOTIDE SEQUENCE [LARGE SCALE GENOMIC DNA]</scope>
    <source>
        <tissue evidence="2">Muscle</tissue>
    </source>
</reference>
<sequence>MSIKWSNYIKIHFFIFILSSVWCFYTASKTYLGIKIVKTLAINLLTLIDPS</sequence>
<evidence type="ECO:0000256" key="1">
    <source>
        <dbReference type="SAM" id="Phobius"/>
    </source>
</evidence>
<keyword evidence="1" id="KW-0472">Membrane</keyword>
<accession>A0A5B7K9Y2</accession>
<name>A0A5B7K9Y2_PORTR</name>
<keyword evidence="1" id="KW-1133">Transmembrane helix</keyword>